<dbReference type="InterPro" id="IPR001633">
    <property type="entry name" value="EAL_dom"/>
</dbReference>
<dbReference type="SMART" id="SM00267">
    <property type="entry name" value="GGDEF"/>
    <property type="match status" value="1"/>
</dbReference>
<dbReference type="PROSITE" id="PS50887">
    <property type="entry name" value="GGDEF"/>
    <property type="match status" value="1"/>
</dbReference>
<dbReference type="SMART" id="SM00065">
    <property type="entry name" value="GAF"/>
    <property type="match status" value="1"/>
</dbReference>
<evidence type="ECO:0000313" key="4">
    <source>
        <dbReference type="Proteomes" id="UP000321129"/>
    </source>
</evidence>
<reference evidence="3 4" key="1">
    <citation type="submission" date="2019-08" db="EMBL/GenBank/DDBJ databases">
        <title>Sphingorhabdus soil sp. nov., isolated from arctic soil.</title>
        <authorList>
            <person name="Liu Y."/>
        </authorList>
    </citation>
    <scope>NUCLEOTIDE SEQUENCE [LARGE SCALE GENOMIC DNA]</scope>
    <source>
        <strain evidence="3 4">D-2Q-5-6</strain>
    </source>
</reference>
<dbReference type="NCBIfam" id="TIGR00254">
    <property type="entry name" value="GGDEF"/>
    <property type="match status" value="1"/>
</dbReference>
<dbReference type="PANTHER" id="PTHR44757:SF2">
    <property type="entry name" value="BIOFILM ARCHITECTURE MAINTENANCE PROTEIN MBAA"/>
    <property type="match status" value="1"/>
</dbReference>
<dbReference type="Pfam" id="PF01590">
    <property type="entry name" value="GAF"/>
    <property type="match status" value="1"/>
</dbReference>
<dbReference type="InterPro" id="IPR000160">
    <property type="entry name" value="GGDEF_dom"/>
</dbReference>
<dbReference type="OrthoDB" id="9814202at2"/>
<evidence type="ECO:0000313" key="3">
    <source>
        <dbReference type="EMBL" id="TXC74143.1"/>
    </source>
</evidence>
<dbReference type="CDD" id="cd01949">
    <property type="entry name" value="GGDEF"/>
    <property type="match status" value="1"/>
</dbReference>
<dbReference type="SUPFAM" id="SSF55073">
    <property type="entry name" value="Nucleotide cyclase"/>
    <property type="match status" value="1"/>
</dbReference>
<dbReference type="Gene3D" id="3.20.20.450">
    <property type="entry name" value="EAL domain"/>
    <property type="match status" value="1"/>
</dbReference>
<dbReference type="EMBL" id="VOPY01000001">
    <property type="protein sequence ID" value="TXC74143.1"/>
    <property type="molecule type" value="Genomic_DNA"/>
</dbReference>
<dbReference type="SUPFAM" id="SSF55785">
    <property type="entry name" value="PYP-like sensor domain (PAS domain)"/>
    <property type="match status" value="1"/>
</dbReference>
<dbReference type="Gene3D" id="3.30.70.270">
    <property type="match status" value="1"/>
</dbReference>
<dbReference type="InterPro" id="IPR035919">
    <property type="entry name" value="EAL_sf"/>
</dbReference>
<comment type="caution">
    <text evidence="3">The sequence shown here is derived from an EMBL/GenBank/DDBJ whole genome shotgun (WGS) entry which is preliminary data.</text>
</comment>
<dbReference type="InterPro" id="IPR052155">
    <property type="entry name" value="Biofilm_reg_signaling"/>
</dbReference>
<dbReference type="Proteomes" id="UP000321129">
    <property type="component" value="Unassembled WGS sequence"/>
</dbReference>
<proteinExistence type="predicted"/>
<dbReference type="RefSeq" id="WP_147122000.1">
    <property type="nucleotide sequence ID" value="NZ_VOPY01000001.1"/>
</dbReference>
<dbReference type="InterPro" id="IPR035965">
    <property type="entry name" value="PAS-like_dom_sf"/>
</dbReference>
<sequence length="741" mass="81176">MSRSDPAVVHEEHRLAALRKLDIFDSPSNAEFTALTELAATYFSCPIALISMVDKDRQRFKSPIGLSVTELPRVGTFCDVTVAQNRPLVVEDATLDPRFVSGMMVVNAPHVRFYAGIPVRESHGYAIGNLAIADVKPRNFGDAEMDALAKLAKLAENIILTHEREIELIDRSNQLEKWNTLFRQSERMIKLGTWEVDIDEGKLKWSDGVYNVHGISIGTPVTIAQAIAKYIPSDRGLVERAVTDAIANDMPFRYEASIQVGEQIRRIQAVGEIITDTGGGRRLVGMIKDIDDEYSATERLRTLAFSDSLTGALNRLGFDQDFARQLDASETSGACVHLAILDLDGLKAINDVYGHLSGDFAIRNTAAIVSGLLPEGTQLARLGGDEFAIFGGSSLSSREFLAALEKIRRGFDKGVVHDGHYLSIGISGGYAVSRPGDLPSNLLSRADAALYHSKRVSPGTISSFSKEMDEQSHDRNASVARLRGAIAKQQIVAHYQPIVRLSDGAIQACEALMRVQDEDGAIHTAEHFALAFEDAKISRQIGAFMVKHTTHDMAVMARQLESPPRISFNVTAADLLSLGGVEYFHDMVAKHKLDHSQFCIELTESMLLVNDRGALKTLLVELRKAGTKIALDDFGTGYSSLTHLRDFPIDFIKIDKSFVARLESEHESRLIVQSLIQMAANLNITTVAEGIETTGQVDLLRQIGCEFGQGFLFAKAMPIDRLIAQVKAANAIRTAQMSKAG</sequence>
<dbReference type="PANTHER" id="PTHR44757">
    <property type="entry name" value="DIGUANYLATE CYCLASE DGCP"/>
    <property type="match status" value="1"/>
</dbReference>
<name>A0A5C6ULY8_9SPHN</name>
<dbReference type="Gene3D" id="3.30.450.20">
    <property type="entry name" value="PAS domain"/>
    <property type="match status" value="1"/>
</dbReference>
<dbReference type="AlphaFoldDB" id="A0A5C6ULY8"/>
<accession>A0A5C6ULY8</accession>
<organism evidence="3 4">
    <name type="scientific">Flavisphingopyxis soli</name>
    <dbReference type="NCBI Taxonomy" id="2601267"/>
    <lineage>
        <taxon>Bacteria</taxon>
        <taxon>Pseudomonadati</taxon>
        <taxon>Pseudomonadota</taxon>
        <taxon>Alphaproteobacteria</taxon>
        <taxon>Sphingomonadales</taxon>
        <taxon>Sphingopyxidaceae</taxon>
        <taxon>Flavisphingopyxis</taxon>
    </lineage>
</organism>
<dbReference type="PROSITE" id="PS50883">
    <property type="entry name" value="EAL"/>
    <property type="match status" value="1"/>
</dbReference>
<dbReference type="CDD" id="cd01948">
    <property type="entry name" value="EAL"/>
    <property type="match status" value="1"/>
</dbReference>
<dbReference type="Gene3D" id="3.30.450.40">
    <property type="match status" value="1"/>
</dbReference>
<dbReference type="SUPFAM" id="SSF55781">
    <property type="entry name" value="GAF domain-like"/>
    <property type="match status" value="1"/>
</dbReference>
<evidence type="ECO:0000259" key="1">
    <source>
        <dbReference type="PROSITE" id="PS50883"/>
    </source>
</evidence>
<dbReference type="InterPro" id="IPR003018">
    <property type="entry name" value="GAF"/>
</dbReference>
<dbReference type="Pfam" id="PF00990">
    <property type="entry name" value="GGDEF"/>
    <property type="match status" value="1"/>
</dbReference>
<dbReference type="InterPro" id="IPR029787">
    <property type="entry name" value="Nucleotide_cyclase"/>
</dbReference>
<gene>
    <name evidence="3" type="ORF">FSZ31_05355</name>
</gene>
<dbReference type="SUPFAM" id="SSF141868">
    <property type="entry name" value="EAL domain-like"/>
    <property type="match status" value="1"/>
</dbReference>
<dbReference type="Pfam" id="PF00563">
    <property type="entry name" value="EAL"/>
    <property type="match status" value="1"/>
</dbReference>
<feature type="domain" description="EAL" evidence="1">
    <location>
        <begin position="475"/>
        <end position="730"/>
    </location>
</feature>
<dbReference type="InterPro" id="IPR029016">
    <property type="entry name" value="GAF-like_dom_sf"/>
</dbReference>
<dbReference type="InterPro" id="IPR043128">
    <property type="entry name" value="Rev_trsase/Diguanyl_cyclase"/>
</dbReference>
<protein>
    <submittedName>
        <fullName evidence="3">EAL domain-containing protein</fullName>
    </submittedName>
</protein>
<feature type="domain" description="GGDEF" evidence="2">
    <location>
        <begin position="334"/>
        <end position="466"/>
    </location>
</feature>
<evidence type="ECO:0000259" key="2">
    <source>
        <dbReference type="PROSITE" id="PS50887"/>
    </source>
</evidence>
<dbReference type="SMART" id="SM00052">
    <property type="entry name" value="EAL"/>
    <property type="match status" value="1"/>
</dbReference>
<keyword evidence="4" id="KW-1185">Reference proteome</keyword>